<proteinExistence type="predicted"/>
<dbReference type="HOGENOM" id="CLU_3421546_0_0_1"/>
<name>T1KGN4_TETUR</name>
<organism evidence="1 2">
    <name type="scientific">Tetranychus urticae</name>
    <name type="common">Two-spotted spider mite</name>
    <dbReference type="NCBI Taxonomy" id="32264"/>
    <lineage>
        <taxon>Eukaryota</taxon>
        <taxon>Metazoa</taxon>
        <taxon>Ecdysozoa</taxon>
        <taxon>Arthropoda</taxon>
        <taxon>Chelicerata</taxon>
        <taxon>Arachnida</taxon>
        <taxon>Acari</taxon>
        <taxon>Acariformes</taxon>
        <taxon>Trombidiformes</taxon>
        <taxon>Prostigmata</taxon>
        <taxon>Eleutherengona</taxon>
        <taxon>Raphignathae</taxon>
        <taxon>Tetranychoidea</taxon>
        <taxon>Tetranychidae</taxon>
        <taxon>Tetranychus</taxon>
    </lineage>
</organism>
<reference evidence="2" key="1">
    <citation type="submission" date="2011-08" db="EMBL/GenBank/DDBJ databases">
        <authorList>
            <person name="Rombauts S."/>
        </authorList>
    </citation>
    <scope>NUCLEOTIDE SEQUENCE</scope>
    <source>
        <strain evidence="2">London</strain>
    </source>
</reference>
<dbReference type="EMBL" id="CAEY01000069">
    <property type="status" value="NOT_ANNOTATED_CDS"/>
    <property type="molecule type" value="Genomic_DNA"/>
</dbReference>
<keyword evidence="2" id="KW-1185">Reference proteome</keyword>
<evidence type="ECO:0000313" key="2">
    <source>
        <dbReference type="Proteomes" id="UP000015104"/>
    </source>
</evidence>
<dbReference type="Proteomes" id="UP000015104">
    <property type="component" value="Unassembled WGS sequence"/>
</dbReference>
<sequence length="24" mass="2769">MANLFICLIEPEGTSDYWLLLVDI</sequence>
<accession>T1KGN4</accession>
<evidence type="ECO:0000313" key="1">
    <source>
        <dbReference type="EnsemblMetazoa" id="tetur11g01420.1"/>
    </source>
</evidence>
<reference evidence="1" key="2">
    <citation type="submission" date="2015-06" db="UniProtKB">
        <authorList>
            <consortium name="EnsemblMetazoa"/>
        </authorList>
    </citation>
    <scope>IDENTIFICATION</scope>
</reference>
<dbReference type="AlphaFoldDB" id="T1KGN4"/>
<dbReference type="EnsemblMetazoa" id="tetur11g01420.1">
    <property type="protein sequence ID" value="tetur11g01420.1"/>
    <property type="gene ID" value="tetur11g01420"/>
</dbReference>
<protein>
    <submittedName>
        <fullName evidence="1">Uncharacterized protein</fullName>
    </submittedName>
</protein>